<dbReference type="FunFam" id="2.60.210.10:FF:000023">
    <property type="entry name" value="Predicted protein"/>
    <property type="match status" value="1"/>
</dbReference>
<organism evidence="4 5">
    <name type="scientific">Microthlaspi erraticum</name>
    <dbReference type="NCBI Taxonomy" id="1685480"/>
    <lineage>
        <taxon>Eukaryota</taxon>
        <taxon>Viridiplantae</taxon>
        <taxon>Streptophyta</taxon>
        <taxon>Embryophyta</taxon>
        <taxon>Tracheophyta</taxon>
        <taxon>Spermatophyta</taxon>
        <taxon>Magnoliopsida</taxon>
        <taxon>eudicotyledons</taxon>
        <taxon>Gunneridae</taxon>
        <taxon>Pentapetalae</taxon>
        <taxon>rosids</taxon>
        <taxon>malvids</taxon>
        <taxon>Brassicales</taxon>
        <taxon>Brassicaceae</taxon>
        <taxon>Coluteocarpeae</taxon>
        <taxon>Microthlaspi</taxon>
    </lineage>
</organism>
<protein>
    <recommendedName>
        <fullName evidence="3">MATH domain-containing protein</fullName>
    </recommendedName>
</protein>
<dbReference type="InterPro" id="IPR002083">
    <property type="entry name" value="MATH/TRAF_dom"/>
</dbReference>
<dbReference type="EMBL" id="CACVBM020001607">
    <property type="protein sequence ID" value="CAA7055164.1"/>
    <property type="molecule type" value="Genomic_DNA"/>
</dbReference>
<evidence type="ECO:0000313" key="4">
    <source>
        <dbReference type="EMBL" id="CAA7055164.1"/>
    </source>
</evidence>
<dbReference type="Proteomes" id="UP000467841">
    <property type="component" value="Unassembled WGS sequence"/>
</dbReference>
<dbReference type="PANTHER" id="PTHR46162:SF43">
    <property type="entry name" value="TRAF-LIKE FAMILY PROTEIN"/>
    <property type="match status" value="1"/>
</dbReference>
<name>A0A6D2L6H2_9BRAS</name>
<sequence>MTSHYRNTISFVSLLLCLFIASASSERSFIRQFTDDFNSNLQQPDQIGAGGNPDLEEAHSRDNHQEISSRDNNRASASSTVVGLRNRAPSSYSLKMESFSILLNSKNTESYRSRPFPVGEYNWTLVVYPNGNKRDNGTGYLSLYVAIDNSSLLAAHRDVYADLRFYIFNKNERKYFTIQETNVWRFNVFKTMWGFSQVLPLDTFKDSRNGFLYDGDHCEFGVDVSIPTPFKMSELFTITHNFPTPIYTWTLQRFSTLLKDDYSSDAFSVGGRRWRLQVYPNGDSMAKGRSLSVYLYLDENEKIRPYEKIYVRAKLRVLNIIPSRNVERQVDIWYASPPSGSRSWGFANFMSLSDLRSLFGGFLGGLFGPDELRVQVEMEAISSTKYFPS</sequence>
<feature type="signal peptide" evidence="2">
    <location>
        <begin position="1"/>
        <end position="25"/>
    </location>
</feature>
<proteinExistence type="predicted"/>
<feature type="chain" id="PRO_5025447739" description="MATH domain-containing protein" evidence="2">
    <location>
        <begin position="26"/>
        <end position="389"/>
    </location>
</feature>
<dbReference type="OrthoDB" id="289038at2759"/>
<feature type="domain" description="MATH" evidence="3">
    <location>
        <begin position="244"/>
        <end position="378"/>
    </location>
</feature>
<feature type="region of interest" description="Disordered" evidence="1">
    <location>
        <begin position="41"/>
        <end position="82"/>
    </location>
</feature>
<dbReference type="PANTHER" id="PTHR46162">
    <property type="entry name" value="TRAF-LIKE FAMILY PROTEIN"/>
    <property type="match status" value="1"/>
</dbReference>
<comment type="caution">
    <text evidence="4">The sequence shown here is derived from an EMBL/GenBank/DDBJ whole genome shotgun (WGS) entry which is preliminary data.</text>
</comment>
<evidence type="ECO:0000313" key="5">
    <source>
        <dbReference type="Proteomes" id="UP000467841"/>
    </source>
</evidence>
<dbReference type="SMART" id="SM00061">
    <property type="entry name" value="MATH"/>
    <property type="match status" value="2"/>
</dbReference>
<feature type="domain" description="MATH" evidence="3">
    <location>
        <begin position="89"/>
        <end position="224"/>
    </location>
</feature>
<evidence type="ECO:0000256" key="2">
    <source>
        <dbReference type="SAM" id="SignalP"/>
    </source>
</evidence>
<dbReference type="SUPFAM" id="SSF49599">
    <property type="entry name" value="TRAF domain-like"/>
    <property type="match status" value="2"/>
</dbReference>
<dbReference type="CDD" id="cd00121">
    <property type="entry name" value="MATH"/>
    <property type="match status" value="2"/>
</dbReference>
<dbReference type="AlphaFoldDB" id="A0A6D2L6H2"/>
<evidence type="ECO:0000259" key="3">
    <source>
        <dbReference type="PROSITE" id="PS50144"/>
    </source>
</evidence>
<evidence type="ECO:0000256" key="1">
    <source>
        <dbReference type="SAM" id="MobiDB-lite"/>
    </source>
</evidence>
<keyword evidence="5" id="KW-1185">Reference proteome</keyword>
<dbReference type="Pfam" id="PF22486">
    <property type="entry name" value="MATH_2"/>
    <property type="match status" value="2"/>
</dbReference>
<accession>A0A6D2L6H2</accession>
<gene>
    <name evidence="4" type="ORF">MERR_LOCUS42400</name>
</gene>
<feature type="compositionally biased region" description="Basic and acidic residues" evidence="1">
    <location>
        <begin position="56"/>
        <end position="73"/>
    </location>
</feature>
<reference evidence="4" key="1">
    <citation type="submission" date="2020-01" db="EMBL/GenBank/DDBJ databases">
        <authorList>
            <person name="Mishra B."/>
        </authorList>
    </citation>
    <scope>NUCLEOTIDE SEQUENCE [LARGE SCALE GENOMIC DNA]</scope>
</reference>
<dbReference type="PROSITE" id="PS50144">
    <property type="entry name" value="MATH"/>
    <property type="match status" value="2"/>
</dbReference>
<dbReference type="Gene3D" id="2.60.210.10">
    <property type="entry name" value="Apoptosis, Tumor Necrosis Factor Receptor Associated Protein 2, Chain A"/>
    <property type="match status" value="2"/>
</dbReference>
<dbReference type="InterPro" id="IPR008974">
    <property type="entry name" value="TRAF-like"/>
</dbReference>
<keyword evidence="2" id="KW-0732">Signal</keyword>